<dbReference type="SUPFAM" id="SSF54928">
    <property type="entry name" value="RNA-binding domain, RBD"/>
    <property type="match status" value="2"/>
</dbReference>
<feature type="compositionally biased region" description="Low complexity" evidence="8">
    <location>
        <begin position="936"/>
        <end position="945"/>
    </location>
</feature>
<evidence type="ECO:0000256" key="6">
    <source>
        <dbReference type="ARBA" id="ARBA00023242"/>
    </source>
</evidence>
<dbReference type="Pfam" id="PF00076">
    <property type="entry name" value="RRM_1"/>
    <property type="match status" value="2"/>
</dbReference>
<dbReference type="Gene3D" id="3.30.70.330">
    <property type="match status" value="2"/>
</dbReference>
<evidence type="ECO:0000256" key="8">
    <source>
        <dbReference type="SAM" id="MobiDB-lite"/>
    </source>
</evidence>
<keyword evidence="11" id="KW-1185">Reference proteome</keyword>
<name>A0AAE1ELH8_PETCI</name>
<sequence length="1010" mass="115063">MEEGADNPIEDEQHMETSSDDSDDDSEPDDVKEDQLRQKVEEISKQIAENVLYYDGHVNLIKALQELGELEEARKAREKMSEVYPLTAELWLEWIRDEQKVCSSEEEKQFIRDLFDRAVKDYMNVQLWVEYIMFMLGCGDMEATRMVGERALTAVGTHVAEGTMVWEVVLMVEKQIYASLQKPGVVPSDQELKNQEKQLQKIQKLFKRQVRVPLRSCNSDSVLEEASEYFEGGVEKYMHDDLKKSQNALKERAPYEDELIEDQGDAEKLAVYRKYIARIKETNNPAAVQNLYERAVADFCLDPGIWEEYVRFVIHQFYGLDYVVLPVCERSQRNCPWSGALCEFYITAIQMFSVEGEEDSTAAKVKGALEKGIGCGLQSGSEATRMWMAYLVYLRRQIKWDQPHDKQLDAFREATQQAVEFIDKYFGEEGDLESRIPRFWAQIEAEYEKSPEQARAIWNDTIMKRNNNFNNANMWLEFINLERSFGTEKHCRKLFRRALERVWDWVEVIGSAYQRFEEETGTLETMEEFNERYKDRMVIVNKKRAEDAINEAEEEGKETRSGRRLKERPSKKEKKKARAESSNTQAQEVFKSPLPVTKPAYRGSSDKLKGSNGISEPQQGGKVQPRSTSKDSTDMPPPTGFKSDMPPPPGFKSDVAPPPGFKSDVAPPPGFKSDVAPPPGFKSDVAPPPGFKSDVAPPPGFKTSIAEKLHPTKRKAHPSTDEPEAKSFKAEEAHGVLTKNNPQDDMCTIFLSNLDFHVDKDEIIPVFQQCGDIADFRLVKDFRCRSKGFGYLVFKTREGAVKGLELDRTIVNGRPVFVSPYDPDNHTHKFRYALNEEKNKLFVRGLSFDLTEDDVKKAFEPHGKIKDIRLVVYRNGHSKGTCYIEYDDAETAEKVRQAMDEEELNGKTINVLISDPSNKKSLTAVSGGRGGPSPSPVVLGSSRPRQGSGMRGRGMFSFMPRVVQRQKPAVSPTNQDQKSPAENQDQKSSAENQDQNKKSNADFRKMFLSK</sequence>
<evidence type="ECO:0000256" key="1">
    <source>
        <dbReference type="ARBA" id="ARBA00004123"/>
    </source>
</evidence>
<dbReference type="PANTHER" id="PTHR17204:SF25">
    <property type="entry name" value="RRM DOMAIN-CONTAINING PROTEIN"/>
    <property type="match status" value="1"/>
</dbReference>
<evidence type="ECO:0000313" key="10">
    <source>
        <dbReference type="EMBL" id="KAK3856183.1"/>
    </source>
</evidence>
<keyword evidence="5" id="KW-0508">mRNA splicing</keyword>
<feature type="domain" description="RRM" evidence="9">
    <location>
        <begin position="747"/>
        <end position="823"/>
    </location>
</feature>
<feature type="domain" description="RRM" evidence="9">
    <location>
        <begin position="839"/>
        <end position="916"/>
    </location>
</feature>
<dbReference type="InterPro" id="IPR035979">
    <property type="entry name" value="RBD_domain_sf"/>
</dbReference>
<feature type="compositionally biased region" description="Pro residues" evidence="8">
    <location>
        <begin position="635"/>
        <end position="700"/>
    </location>
</feature>
<evidence type="ECO:0000259" key="9">
    <source>
        <dbReference type="PROSITE" id="PS50102"/>
    </source>
</evidence>
<feature type="compositionally biased region" description="Polar residues" evidence="8">
    <location>
        <begin position="971"/>
        <end position="993"/>
    </location>
</feature>
<dbReference type="InterPro" id="IPR011990">
    <property type="entry name" value="TPR-like_helical_dom_sf"/>
</dbReference>
<dbReference type="InterPro" id="IPR034217">
    <property type="entry name" value="SART3_RRM1"/>
</dbReference>
<evidence type="ECO:0000256" key="7">
    <source>
        <dbReference type="PROSITE-ProRule" id="PRU00176"/>
    </source>
</evidence>
<evidence type="ECO:0000256" key="5">
    <source>
        <dbReference type="ARBA" id="ARBA00023187"/>
    </source>
</evidence>
<reference evidence="10" key="1">
    <citation type="submission" date="2023-10" db="EMBL/GenBank/DDBJ databases">
        <title>Genome assemblies of two species of porcelain crab, Petrolisthes cinctipes and Petrolisthes manimaculis (Anomura: Porcellanidae).</title>
        <authorList>
            <person name="Angst P."/>
        </authorList>
    </citation>
    <scope>NUCLEOTIDE SEQUENCE</scope>
    <source>
        <strain evidence="10">PB745_01</strain>
        <tissue evidence="10">Gill</tissue>
    </source>
</reference>
<feature type="region of interest" description="Disordered" evidence="8">
    <location>
        <begin position="918"/>
        <end position="1010"/>
    </location>
</feature>
<dbReference type="GO" id="GO:0003723">
    <property type="term" value="F:RNA binding"/>
    <property type="evidence" value="ECO:0007669"/>
    <property type="project" value="UniProtKB-UniRule"/>
</dbReference>
<keyword evidence="4 7" id="KW-0694">RNA-binding</keyword>
<keyword evidence="3" id="KW-0677">Repeat</keyword>
<evidence type="ECO:0000256" key="2">
    <source>
        <dbReference type="ARBA" id="ARBA00022664"/>
    </source>
</evidence>
<comment type="subcellular location">
    <subcellularLocation>
        <location evidence="1">Nucleus</location>
    </subcellularLocation>
</comment>
<dbReference type="Pfam" id="PF23240">
    <property type="entry name" value="HAT_PRP39_N"/>
    <property type="match status" value="1"/>
</dbReference>
<dbReference type="GO" id="GO:0006397">
    <property type="term" value="P:mRNA processing"/>
    <property type="evidence" value="ECO:0007669"/>
    <property type="project" value="UniProtKB-KW"/>
</dbReference>
<proteinExistence type="predicted"/>
<dbReference type="Gene3D" id="1.25.40.10">
    <property type="entry name" value="Tetratricopeptide repeat domain"/>
    <property type="match status" value="2"/>
</dbReference>
<dbReference type="GO" id="GO:0008380">
    <property type="term" value="P:RNA splicing"/>
    <property type="evidence" value="ECO:0007669"/>
    <property type="project" value="UniProtKB-KW"/>
</dbReference>
<accession>A0AAE1ELH8</accession>
<dbReference type="PANTHER" id="PTHR17204">
    <property type="entry name" value="PRE-MRNA PROCESSING PROTEIN PRP39-RELATED"/>
    <property type="match status" value="1"/>
</dbReference>
<dbReference type="InterPro" id="IPR000504">
    <property type="entry name" value="RRM_dom"/>
</dbReference>
<dbReference type="Pfam" id="PF05391">
    <property type="entry name" value="Lsm_interact"/>
    <property type="match status" value="1"/>
</dbReference>
<dbReference type="EMBL" id="JAWQEG010005967">
    <property type="protein sequence ID" value="KAK3856183.1"/>
    <property type="molecule type" value="Genomic_DNA"/>
</dbReference>
<feature type="compositionally biased region" description="Basic and acidic residues" evidence="8">
    <location>
        <begin position="718"/>
        <end position="727"/>
    </location>
</feature>
<dbReference type="GO" id="GO:0005634">
    <property type="term" value="C:nucleus"/>
    <property type="evidence" value="ECO:0007669"/>
    <property type="project" value="UniProtKB-SubCell"/>
</dbReference>
<dbReference type="PROSITE" id="PS50102">
    <property type="entry name" value="RRM"/>
    <property type="match status" value="2"/>
</dbReference>
<protein>
    <recommendedName>
        <fullName evidence="9">RRM domain-containing protein</fullName>
    </recommendedName>
</protein>
<evidence type="ECO:0000256" key="3">
    <source>
        <dbReference type="ARBA" id="ARBA00022737"/>
    </source>
</evidence>
<dbReference type="Proteomes" id="UP001286313">
    <property type="component" value="Unassembled WGS sequence"/>
</dbReference>
<feature type="compositionally biased region" description="Acidic residues" evidence="8">
    <location>
        <begin position="1"/>
        <end position="10"/>
    </location>
</feature>
<dbReference type="InterPro" id="IPR008669">
    <property type="entry name" value="LSM_interact"/>
</dbReference>
<dbReference type="CDD" id="cd12391">
    <property type="entry name" value="RRM1_SART3"/>
    <property type="match status" value="1"/>
</dbReference>
<keyword evidence="6" id="KW-0539">Nucleus</keyword>
<dbReference type="AlphaFoldDB" id="A0AAE1ELH8"/>
<feature type="region of interest" description="Disordered" evidence="8">
    <location>
        <begin position="550"/>
        <end position="727"/>
    </location>
</feature>
<dbReference type="SUPFAM" id="SSF48452">
    <property type="entry name" value="TPR-like"/>
    <property type="match status" value="1"/>
</dbReference>
<dbReference type="InterPro" id="IPR003107">
    <property type="entry name" value="HAT"/>
</dbReference>
<feature type="region of interest" description="Disordered" evidence="8">
    <location>
        <begin position="1"/>
        <end position="36"/>
    </location>
</feature>
<dbReference type="InterPro" id="IPR012677">
    <property type="entry name" value="Nucleotide-bd_a/b_plait_sf"/>
</dbReference>
<keyword evidence="2" id="KW-0507">mRNA processing</keyword>
<evidence type="ECO:0000313" key="11">
    <source>
        <dbReference type="Proteomes" id="UP001286313"/>
    </source>
</evidence>
<comment type="caution">
    <text evidence="10">The sequence shown here is derived from an EMBL/GenBank/DDBJ whole genome shotgun (WGS) entry which is preliminary data.</text>
</comment>
<feature type="compositionally biased region" description="Acidic residues" evidence="8">
    <location>
        <begin position="18"/>
        <end position="32"/>
    </location>
</feature>
<feature type="compositionally biased region" description="Basic and acidic residues" evidence="8">
    <location>
        <begin position="994"/>
        <end position="1010"/>
    </location>
</feature>
<dbReference type="SMART" id="SM00360">
    <property type="entry name" value="RRM"/>
    <property type="match status" value="2"/>
</dbReference>
<feature type="compositionally biased region" description="Basic residues" evidence="8">
    <location>
        <begin position="562"/>
        <end position="577"/>
    </location>
</feature>
<dbReference type="SMART" id="SM00386">
    <property type="entry name" value="HAT"/>
    <property type="match status" value="6"/>
</dbReference>
<evidence type="ECO:0000256" key="4">
    <source>
        <dbReference type="ARBA" id="ARBA00022884"/>
    </source>
</evidence>
<gene>
    <name evidence="10" type="ORF">Pcinc_037472</name>
</gene>
<organism evidence="10 11">
    <name type="scientific">Petrolisthes cinctipes</name>
    <name type="common">Flat porcelain crab</name>
    <dbReference type="NCBI Taxonomy" id="88211"/>
    <lineage>
        <taxon>Eukaryota</taxon>
        <taxon>Metazoa</taxon>
        <taxon>Ecdysozoa</taxon>
        <taxon>Arthropoda</taxon>
        <taxon>Crustacea</taxon>
        <taxon>Multicrustacea</taxon>
        <taxon>Malacostraca</taxon>
        <taxon>Eumalacostraca</taxon>
        <taxon>Eucarida</taxon>
        <taxon>Decapoda</taxon>
        <taxon>Pleocyemata</taxon>
        <taxon>Anomura</taxon>
        <taxon>Galatheoidea</taxon>
        <taxon>Porcellanidae</taxon>
        <taxon>Petrolisthes</taxon>
    </lineage>
</organism>